<evidence type="ECO:0000256" key="3">
    <source>
        <dbReference type="ARBA" id="ARBA00023274"/>
    </source>
</evidence>
<dbReference type="GO" id="GO:0006412">
    <property type="term" value="P:translation"/>
    <property type="evidence" value="ECO:0007669"/>
    <property type="project" value="InterPro"/>
</dbReference>
<dbReference type="PANTHER" id="PTHR23413">
    <property type="entry name" value="60S RIBOSOMAL PROTEIN L32 AND DNA-DIRECTED RNA POLYMERASE II, SUBUNIT N"/>
    <property type="match status" value="1"/>
</dbReference>
<protein>
    <submittedName>
        <fullName evidence="4">Ribosomal protein L32</fullName>
    </submittedName>
</protein>
<gene>
    <name evidence="4" type="ORF">SS50377_18934</name>
    <name evidence="5" type="ORF">SS50377_28583</name>
</gene>
<dbReference type="EMBL" id="KI546169">
    <property type="protein sequence ID" value="EST41593.1"/>
    <property type="molecule type" value="Genomic_DNA"/>
</dbReference>
<dbReference type="OrthoDB" id="268693at2759"/>
<evidence type="ECO:0000313" key="4">
    <source>
        <dbReference type="EMBL" id="EST41593.1"/>
    </source>
</evidence>
<evidence type="ECO:0000256" key="2">
    <source>
        <dbReference type="ARBA" id="ARBA00022980"/>
    </source>
</evidence>
<dbReference type="GO" id="GO:0022625">
    <property type="term" value="C:cytosolic large ribosomal subunit"/>
    <property type="evidence" value="ECO:0007669"/>
    <property type="project" value="TreeGrafter"/>
</dbReference>
<comment type="similarity">
    <text evidence="1">Belongs to the eukaryotic ribosomal protein eL32 family.</text>
</comment>
<keyword evidence="6" id="KW-1185">Reference proteome</keyword>
<evidence type="ECO:0000313" key="6">
    <source>
        <dbReference type="Proteomes" id="UP000018208"/>
    </source>
</evidence>
<sequence length="131" mass="14854">MPALQHKTIVHKKTNKFGRFQSDQFKRVGASWRKPRGLDSVMRRQMLGNRPMVSIGYGSDKATRFMLSNGYYPVRVCSMRDLESLRMNNNICAAVFASTVGAKKRQVLVQKCQEMGIHIMNGKAKTTTEAQ</sequence>
<dbReference type="VEuPathDB" id="GiardiaDB:SS50377_28583"/>
<dbReference type="AlphaFoldDB" id="V6LBG8"/>
<accession>V6LBG8</accession>
<reference evidence="4 5" key="1">
    <citation type="journal article" date="2014" name="PLoS Genet.">
        <title>The Genome of Spironucleus salmonicida Highlights a Fish Pathogen Adapted to Fluctuating Environments.</title>
        <authorList>
            <person name="Xu F."/>
            <person name="Jerlstrom-Hultqvist J."/>
            <person name="Einarsson E."/>
            <person name="Astvaldsson A."/>
            <person name="Svard S.G."/>
            <person name="Andersson J.O."/>
        </authorList>
    </citation>
    <scope>NUCLEOTIDE SEQUENCE</scope>
    <source>
        <strain evidence="5">ATCC 50377</strain>
    </source>
</reference>
<name>V6LBG8_9EUKA</name>
<dbReference type="Proteomes" id="UP000018208">
    <property type="component" value="Unassembled WGS sequence"/>
</dbReference>
<dbReference type="EMBL" id="AUWU02000009">
    <property type="protein sequence ID" value="KAH0569627.1"/>
    <property type="molecule type" value="Genomic_DNA"/>
</dbReference>
<keyword evidence="3" id="KW-0687">Ribonucleoprotein</keyword>
<keyword evidence="2 4" id="KW-0689">Ribosomal protein</keyword>
<dbReference type="InterPro" id="IPR001515">
    <property type="entry name" value="Ribosomal_eL32"/>
</dbReference>
<dbReference type="InterPro" id="IPR036351">
    <property type="entry name" value="Ribosomal_eL32_sf"/>
</dbReference>
<dbReference type="PANTHER" id="PTHR23413:SF1">
    <property type="entry name" value="RIBOSOMAL PROTEIN L32"/>
    <property type="match status" value="1"/>
</dbReference>
<dbReference type="GO" id="GO:0003735">
    <property type="term" value="F:structural constituent of ribosome"/>
    <property type="evidence" value="ECO:0007669"/>
    <property type="project" value="InterPro"/>
</dbReference>
<reference evidence="5" key="2">
    <citation type="submission" date="2020-12" db="EMBL/GenBank/DDBJ databases">
        <title>New Spironucleus salmonicida genome in near-complete chromosomes.</title>
        <authorList>
            <person name="Xu F."/>
            <person name="Kurt Z."/>
            <person name="Jimenez-Gonzalez A."/>
            <person name="Astvaldsson A."/>
            <person name="Andersson J.O."/>
            <person name="Svard S.G."/>
        </authorList>
    </citation>
    <scope>NUCLEOTIDE SEQUENCE</scope>
    <source>
        <strain evidence="5">ATCC 50377</strain>
    </source>
</reference>
<evidence type="ECO:0000313" key="5">
    <source>
        <dbReference type="EMBL" id="KAH0569627.1"/>
    </source>
</evidence>
<evidence type="ECO:0000256" key="1">
    <source>
        <dbReference type="ARBA" id="ARBA00008431"/>
    </source>
</evidence>
<dbReference type="SUPFAM" id="SSF52042">
    <property type="entry name" value="Ribosomal protein L32e"/>
    <property type="match status" value="1"/>
</dbReference>
<dbReference type="Pfam" id="PF01655">
    <property type="entry name" value="Ribosomal_L32e"/>
    <property type="match status" value="1"/>
</dbReference>
<proteinExistence type="inferred from homology"/>
<dbReference type="CDD" id="cd00513">
    <property type="entry name" value="Ribosomal_L32_L32e"/>
    <property type="match status" value="1"/>
</dbReference>
<organism evidence="4">
    <name type="scientific">Spironucleus salmonicida</name>
    <dbReference type="NCBI Taxonomy" id="348837"/>
    <lineage>
        <taxon>Eukaryota</taxon>
        <taxon>Metamonada</taxon>
        <taxon>Diplomonadida</taxon>
        <taxon>Hexamitidae</taxon>
        <taxon>Hexamitinae</taxon>
        <taxon>Spironucleus</taxon>
    </lineage>
</organism>
<dbReference type="SMART" id="SM01393">
    <property type="entry name" value="Ribosomal_L32e"/>
    <property type="match status" value="1"/>
</dbReference>